<feature type="domain" description="NAD-dependent epimerase/dehydratase" evidence="3">
    <location>
        <begin position="3"/>
        <end position="205"/>
    </location>
</feature>
<dbReference type="SUPFAM" id="SSF51735">
    <property type="entry name" value="NAD(P)-binding Rossmann-fold domains"/>
    <property type="match status" value="1"/>
</dbReference>
<dbReference type="EMBL" id="BX649607">
    <property type="protein sequence ID" value="CAF32135.1"/>
    <property type="molecule type" value="Genomic_DNA"/>
</dbReference>
<sequence length="444" mass="48820">MSIIITGAGGYVGQELAAALLSNEPNTTVLLTDVVAPSVPSSAAEHASRVKSVQADLTDRSVVDSLFNESHRYDTVYLLHGIMSSGAEANFELGMRVNLDATRYILDRLRTIMAGVKVVFTSTLAVYGLAPPGFVIDETNFPPVPSSSYGSAKLVIETLLNDYSRRGFIDGRAVRLPTVTVRAGQPTQAASSFASDIIREPFNGKKAILPNLLHARTIPKEAFGVSRSVNLPGLKVSVQEMLDALEEIGGKERRALVEEKYDADIDRIVQTWTPNFNTARAIELGFSEDVSMVENIRQYAIRPETRGCQTLSCLLSPVCVAINLVSRHQVVIKRPLNGYISYYIERSKSLDFAPARTIFRLHLQLVDNSPTLESNGTHYQSMRLEGIRVPMLRERNICCAGALGRMRLTGLSRLGLKTSINNVRKLEPDRGGTDLCEQLERRAV</sequence>
<gene>
    <name evidence="4" type="ORF">AfA33H4.130c</name>
</gene>
<evidence type="ECO:0000256" key="1">
    <source>
        <dbReference type="ARBA" id="ARBA00022857"/>
    </source>
</evidence>
<dbReference type="Gene3D" id="3.40.50.720">
    <property type="entry name" value="NAD(P)-binding Rossmann-like Domain"/>
    <property type="match status" value="1"/>
</dbReference>
<dbReference type="InterPro" id="IPR001509">
    <property type="entry name" value="Epimerase_deHydtase"/>
</dbReference>
<reference evidence="4" key="1">
    <citation type="journal article" date="2004" name="Fungal Genet. Biol.">
        <title>Insight into the genome of Aspergillus fumigatus: analysis of a 922 kb region encompassing the nitrate assimilation gene cluster.</title>
        <authorList>
            <person name="Pain A."/>
            <person name="Woodward J."/>
            <person name="Quail M.A."/>
            <person name="Anderson M.J."/>
            <person name="Clark R."/>
            <person name="Collins M."/>
            <person name="Fosker N."/>
            <person name="Fraser A."/>
            <person name="Harris D."/>
            <person name="Larke N."/>
            <person name="Murphy L."/>
            <person name="Humphray S."/>
            <person name="O'Neil S."/>
            <person name="Pertea M."/>
            <person name="Price C."/>
            <person name="Rabbinowitsch E."/>
            <person name="Rajandream M-A."/>
            <person name="Salzberg S."/>
            <person name="Saunders D."/>
            <person name="Seegar K."/>
            <person name="Sharp S."/>
            <person name="Warren T."/>
            <person name="Denning D.W."/>
            <person name="Barrell B."/>
            <person name="Hall N."/>
        </authorList>
    </citation>
    <scope>NUCLEOTIDE SEQUENCE</scope>
</reference>
<accession>Q6MY68</accession>
<evidence type="ECO:0000256" key="2">
    <source>
        <dbReference type="ARBA" id="ARBA00023277"/>
    </source>
</evidence>
<proteinExistence type="predicted"/>
<keyword evidence="1" id="KW-0521">NADP</keyword>
<evidence type="ECO:0000259" key="3">
    <source>
        <dbReference type="Pfam" id="PF01370"/>
    </source>
</evidence>
<name>Q6MY68_ASPFM</name>
<dbReference type="AlphaFoldDB" id="Q6MY68"/>
<protein>
    <submittedName>
        <fullName evidence="4">Possible epimerase</fullName>
    </submittedName>
</protein>
<dbReference type="PANTHER" id="PTHR43103:SF3">
    <property type="entry name" value="ADP-L-GLYCERO-D-MANNO-HEPTOSE-6-EPIMERASE"/>
    <property type="match status" value="1"/>
</dbReference>
<dbReference type="PANTHER" id="PTHR43103">
    <property type="entry name" value="NUCLEOSIDE-DIPHOSPHATE-SUGAR EPIMERASE"/>
    <property type="match status" value="1"/>
</dbReference>
<dbReference type="Gene3D" id="3.90.25.10">
    <property type="entry name" value="UDP-galactose 4-epimerase, domain 1"/>
    <property type="match status" value="1"/>
</dbReference>
<dbReference type="Pfam" id="PF01370">
    <property type="entry name" value="Epimerase"/>
    <property type="match status" value="1"/>
</dbReference>
<dbReference type="CDD" id="cd05238">
    <property type="entry name" value="Gne_like_SDR_e"/>
    <property type="match status" value="1"/>
</dbReference>
<evidence type="ECO:0000313" key="4">
    <source>
        <dbReference type="EMBL" id="CAF32135.1"/>
    </source>
</evidence>
<keyword evidence="2" id="KW-0119">Carbohydrate metabolism</keyword>
<dbReference type="InterPro" id="IPR036291">
    <property type="entry name" value="NAD(P)-bd_dom_sf"/>
</dbReference>
<organism evidence="4">
    <name type="scientific">Aspergillus fumigatus</name>
    <name type="common">Neosartorya fumigata</name>
    <dbReference type="NCBI Taxonomy" id="746128"/>
    <lineage>
        <taxon>Eukaryota</taxon>
        <taxon>Fungi</taxon>
        <taxon>Dikarya</taxon>
        <taxon>Ascomycota</taxon>
        <taxon>Pezizomycotina</taxon>
        <taxon>Eurotiomycetes</taxon>
        <taxon>Eurotiomycetidae</taxon>
        <taxon>Eurotiales</taxon>
        <taxon>Aspergillaceae</taxon>
        <taxon>Aspergillus</taxon>
        <taxon>Aspergillus subgen. Fumigati</taxon>
    </lineage>
</organism>